<dbReference type="InterPro" id="IPR036388">
    <property type="entry name" value="WH-like_DNA-bd_sf"/>
</dbReference>
<dbReference type="InterPro" id="IPR036390">
    <property type="entry name" value="WH_DNA-bd_sf"/>
</dbReference>
<dbReference type="Gene3D" id="1.10.10.10">
    <property type="entry name" value="Winged helix-like DNA-binding domain superfamily/Winged helix DNA-binding domain"/>
    <property type="match status" value="1"/>
</dbReference>
<dbReference type="Proteomes" id="UP000586827">
    <property type="component" value="Unassembled WGS sequence"/>
</dbReference>
<organism evidence="7 8">
    <name type="scientific">Nocardia uniformis</name>
    <dbReference type="NCBI Taxonomy" id="53432"/>
    <lineage>
        <taxon>Bacteria</taxon>
        <taxon>Bacillati</taxon>
        <taxon>Actinomycetota</taxon>
        <taxon>Actinomycetes</taxon>
        <taxon>Mycobacteriales</taxon>
        <taxon>Nocardiaceae</taxon>
        <taxon>Nocardia</taxon>
    </lineage>
</organism>
<accession>A0A849C6I0</accession>
<feature type="active site" description="Proton acceptor" evidence="4">
    <location>
        <position position="274"/>
    </location>
</feature>
<keyword evidence="3" id="KW-0949">S-adenosyl-L-methionine</keyword>
<dbReference type="AlphaFoldDB" id="A0A849C6I0"/>
<evidence type="ECO:0000256" key="1">
    <source>
        <dbReference type="ARBA" id="ARBA00022603"/>
    </source>
</evidence>
<dbReference type="InterPro" id="IPR029063">
    <property type="entry name" value="SAM-dependent_MTases_sf"/>
</dbReference>
<dbReference type="GO" id="GO:0046983">
    <property type="term" value="F:protein dimerization activity"/>
    <property type="evidence" value="ECO:0007669"/>
    <property type="project" value="InterPro"/>
</dbReference>
<feature type="domain" description="O-methyltransferase C-terminal" evidence="5">
    <location>
        <begin position="138"/>
        <end position="344"/>
    </location>
</feature>
<dbReference type="InterPro" id="IPR001077">
    <property type="entry name" value="COMT_C"/>
</dbReference>
<evidence type="ECO:0000256" key="3">
    <source>
        <dbReference type="ARBA" id="ARBA00022691"/>
    </source>
</evidence>
<dbReference type="Gene3D" id="3.40.50.150">
    <property type="entry name" value="Vaccinia Virus protein VP39"/>
    <property type="match status" value="1"/>
</dbReference>
<evidence type="ECO:0000313" key="7">
    <source>
        <dbReference type="EMBL" id="NNH74284.1"/>
    </source>
</evidence>
<gene>
    <name evidence="7" type="ORF">HLB23_31300</name>
</gene>
<dbReference type="GO" id="GO:0008171">
    <property type="term" value="F:O-methyltransferase activity"/>
    <property type="evidence" value="ECO:0007669"/>
    <property type="project" value="InterPro"/>
</dbReference>
<proteinExistence type="predicted"/>
<dbReference type="PROSITE" id="PS51683">
    <property type="entry name" value="SAM_OMT_II"/>
    <property type="match status" value="1"/>
</dbReference>
<dbReference type="Gene3D" id="1.10.287.1350">
    <property type="match status" value="1"/>
</dbReference>
<evidence type="ECO:0000259" key="6">
    <source>
        <dbReference type="Pfam" id="PF08100"/>
    </source>
</evidence>
<evidence type="ECO:0000313" key="8">
    <source>
        <dbReference type="Proteomes" id="UP000586827"/>
    </source>
</evidence>
<dbReference type="SUPFAM" id="SSF53335">
    <property type="entry name" value="S-adenosyl-L-methionine-dependent methyltransferases"/>
    <property type="match status" value="1"/>
</dbReference>
<keyword evidence="2 7" id="KW-0808">Transferase</keyword>
<dbReference type="PIRSF" id="PIRSF005739">
    <property type="entry name" value="O-mtase"/>
    <property type="match status" value="1"/>
</dbReference>
<reference evidence="7 8" key="1">
    <citation type="submission" date="2020-05" db="EMBL/GenBank/DDBJ databases">
        <title>MicrobeNet Type strains.</title>
        <authorList>
            <person name="Nicholson A.C."/>
        </authorList>
    </citation>
    <scope>NUCLEOTIDE SEQUENCE [LARGE SCALE GENOMIC DNA]</scope>
    <source>
        <strain evidence="7 8">JCM 3224</strain>
    </source>
</reference>
<name>A0A849C6I0_9NOCA</name>
<dbReference type="InterPro" id="IPR016461">
    <property type="entry name" value="COMT-like"/>
</dbReference>
<dbReference type="Pfam" id="PF00891">
    <property type="entry name" value="Methyltransf_2"/>
    <property type="match status" value="1"/>
</dbReference>
<evidence type="ECO:0000256" key="2">
    <source>
        <dbReference type="ARBA" id="ARBA00022679"/>
    </source>
</evidence>
<dbReference type="PANTHER" id="PTHR43712">
    <property type="entry name" value="PUTATIVE (AFU_ORTHOLOGUE AFUA_4G14580)-RELATED"/>
    <property type="match status" value="1"/>
</dbReference>
<feature type="domain" description="O-methyltransferase dimerisation" evidence="6">
    <location>
        <begin position="48"/>
        <end position="114"/>
    </location>
</feature>
<dbReference type="CDD" id="cd02440">
    <property type="entry name" value="AdoMet_MTases"/>
    <property type="match status" value="1"/>
</dbReference>
<comment type="caution">
    <text evidence="7">The sequence shown here is derived from an EMBL/GenBank/DDBJ whole genome shotgun (WGS) entry which is preliminary data.</text>
</comment>
<sequence>MASGSTKLPPLPLLRALGLFRDGLAALHRRLIPGHIALLEMQMTGFLAQAINAAAQLGIADALADGPKKPAELARVLDVDEDGLRRLMRLLLSFDVFAERRDGSYALNGISRALSSDAPITLRDMLLFFGSDYHRNHWTHLADAVRTGSAVGPALEGATFFEYAATHREFGDLFDRAMSSIGTLSIDPLLAAYDFGRYRTLVDLGAGQGNLLTAILRRTQSTRGVIFDLPEVVAPLPAELARLGLADRCTVETGSFFESVPKGGDGYILKHIVHDWTDAEAERLLRTVHAAMDPSSTLLIIEMVLPEHHRPHASKFIDLEMLVNAGGRERSESDYRNLLARSGFTLHRTISTAAPDCILEAHPAH</sequence>
<keyword evidence="8" id="KW-1185">Reference proteome</keyword>
<dbReference type="Pfam" id="PF08100">
    <property type="entry name" value="Dimerisation"/>
    <property type="match status" value="1"/>
</dbReference>
<dbReference type="SUPFAM" id="SSF46785">
    <property type="entry name" value="Winged helix' DNA-binding domain"/>
    <property type="match status" value="1"/>
</dbReference>
<protein>
    <submittedName>
        <fullName evidence="7">Hydroxyneurosporene methyltransferase</fullName>
    </submittedName>
</protein>
<dbReference type="PANTHER" id="PTHR43712:SF2">
    <property type="entry name" value="O-METHYLTRANSFERASE CICE"/>
    <property type="match status" value="1"/>
</dbReference>
<dbReference type="RefSeq" id="WP_067523701.1">
    <property type="nucleotide sequence ID" value="NZ_JABELX010000013.1"/>
</dbReference>
<keyword evidence="1 7" id="KW-0489">Methyltransferase</keyword>
<dbReference type="EMBL" id="JABELX010000013">
    <property type="protein sequence ID" value="NNH74284.1"/>
    <property type="molecule type" value="Genomic_DNA"/>
</dbReference>
<dbReference type="GO" id="GO:0032259">
    <property type="term" value="P:methylation"/>
    <property type="evidence" value="ECO:0007669"/>
    <property type="project" value="UniProtKB-KW"/>
</dbReference>
<evidence type="ECO:0000256" key="4">
    <source>
        <dbReference type="PIRSR" id="PIRSR005739-1"/>
    </source>
</evidence>
<evidence type="ECO:0000259" key="5">
    <source>
        <dbReference type="Pfam" id="PF00891"/>
    </source>
</evidence>
<dbReference type="InterPro" id="IPR012967">
    <property type="entry name" value="COMT_dimerisation"/>
</dbReference>